<reference evidence="2 3" key="1">
    <citation type="submission" date="2009-12" db="EMBL/GenBank/DDBJ databases">
        <authorList>
            <person name="Shrivastava S."/>
            <person name="Madupu R."/>
            <person name="Durkin A.S."/>
            <person name="Torralba M."/>
            <person name="Methe B."/>
            <person name="Sutton G.G."/>
            <person name="Strausberg R.L."/>
            <person name="Nelson K.E."/>
        </authorList>
    </citation>
    <scope>NUCLEOTIDE SEQUENCE [LARGE SCALE GENOMIC DNA]</scope>
    <source>
        <strain evidence="2 3">W5455</strain>
    </source>
</reference>
<evidence type="ECO:0000313" key="2">
    <source>
        <dbReference type="EMBL" id="EFB91993.1"/>
    </source>
</evidence>
<dbReference type="Proteomes" id="UP000006462">
    <property type="component" value="Unassembled WGS sequence"/>
</dbReference>
<gene>
    <name evidence="2" type="ORF">HMPREF7215_0450</name>
</gene>
<evidence type="ECO:0000313" key="3">
    <source>
        <dbReference type="Proteomes" id="UP000006462"/>
    </source>
</evidence>
<accession>A0ABM9ZYD8</accession>
<keyword evidence="3" id="KW-1185">Reference proteome</keyword>
<name>A0ABM9ZYD8_9BACT</name>
<organism evidence="2 3">
    <name type="scientific">Pyramidobacter piscolens W5455</name>
    <dbReference type="NCBI Taxonomy" id="352165"/>
    <lineage>
        <taxon>Bacteria</taxon>
        <taxon>Thermotogati</taxon>
        <taxon>Synergistota</taxon>
        <taxon>Synergistia</taxon>
        <taxon>Synergistales</taxon>
        <taxon>Dethiosulfovibrionaceae</taxon>
        <taxon>Pyramidobacter</taxon>
    </lineage>
</organism>
<protein>
    <submittedName>
        <fullName evidence="2">Uncharacterized protein</fullName>
    </submittedName>
</protein>
<proteinExistence type="predicted"/>
<comment type="caution">
    <text evidence="2">The sequence shown here is derived from an EMBL/GenBank/DDBJ whole genome shotgun (WGS) entry which is preliminary data.</text>
</comment>
<dbReference type="EMBL" id="ADFP01000009">
    <property type="protein sequence ID" value="EFB91993.1"/>
    <property type="molecule type" value="Genomic_DNA"/>
</dbReference>
<evidence type="ECO:0000256" key="1">
    <source>
        <dbReference type="SAM" id="MobiDB-lite"/>
    </source>
</evidence>
<sequence>MAVTLASGTARAAENEEQTRKSAPAATKDFLAVKAKRITS</sequence>
<feature type="region of interest" description="Disordered" evidence="1">
    <location>
        <begin position="1"/>
        <end position="27"/>
    </location>
</feature>